<dbReference type="AlphaFoldDB" id="C1DUY5"/>
<dbReference type="eggNOG" id="COG1327">
    <property type="taxonomic scope" value="Bacteria"/>
</dbReference>
<proteinExistence type="inferred from homology"/>
<name>C1DUY5_SULAA</name>
<evidence type="ECO:0000256" key="4">
    <source>
        <dbReference type="ARBA" id="ARBA00022840"/>
    </source>
</evidence>
<keyword evidence="3 8" id="KW-0863">Zinc-finger</keyword>
<organism evidence="10 11">
    <name type="scientific">Sulfurihydrogenibium azorense (strain DSM 15241 / OCM 825 / Az-Fu1)</name>
    <dbReference type="NCBI Taxonomy" id="204536"/>
    <lineage>
        <taxon>Bacteria</taxon>
        <taxon>Pseudomonadati</taxon>
        <taxon>Aquificota</taxon>
        <taxon>Aquificia</taxon>
        <taxon>Aquificales</taxon>
        <taxon>Hydrogenothermaceae</taxon>
        <taxon>Sulfurihydrogenibium</taxon>
    </lineage>
</organism>
<gene>
    <name evidence="8 10" type="primary">nrdR</name>
    <name evidence="10" type="ordered locus">SULAZ_0949</name>
</gene>
<keyword evidence="11" id="KW-1185">Reference proteome</keyword>
<dbReference type="PROSITE" id="PS51161">
    <property type="entry name" value="ATP_CONE"/>
    <property type="match status" value="1"/>
</dbReference>
<dbReference type="InterPro" id="IPR005144">
    <property type="entry name" value="ATP-cone_dom"/>
</dbReference>
<dbReference type="PANTHER" id="PTHR30455:SF2">
    <property type="entry name" value="TRANSCRIPTIONAL REPRESSOR NRDR"/>
    <property type="match status" value="1"/>
</dbReference>
<comment type="cofactor">
    <cofactor evidence="8">
        <name>Zn(2+)</name>
        <dbReference type="ChEBI" id="CHEBI:29105"/>
    </cofactor>
    <text evidence="8">Binds 1 zinc ion.</text>
</comment>
<dbReference type="HAMAP" id="MF_00440">
    <property type="entry name" value="NrdR"/>
    <property type="match status" value="1"/>
</dbReference>
<evidence type="ECO:0000256" key="6">
    <source>
        <dbReference type="ARBA" id="ARBA00023125"/>
    </source>
</evidence>
<evidence type="ECO:0000259" key="9">
    <source>
        <dbReference type="PROSITE" id="PS51161"/>
    </source>
</evidence>
<keyword evidence="7 8" id="KW-0804">Transcription</keyword>
<dbReference type="GO" id="GO:0005524">
    <property type="term" value="F:ATP binding"/>
    <property type="evidence" value="ECO:0007669"/>
    <property type="project" value="UniProtKB-UniRule"/>
</dbReference>
<keyword evidence="1 8" id="KW-0678">Repressor</keyword>
<evidence type="ECO:0000313" key="10">
    <source>
        <dbReference type="EMBL" id="ACN99004.1"/>
    </source>
</evidence>
<accession>C1DUY5</accession>
<dbReference type="GO" id="GO:0045892">
    <property type="term" value="P:negative regulation of DNA-templated transcription"/>
    <property type="evidence" value="ECO:0007669"/>
    <property type="project" value="UniProtKB-UniRule"/>
</dbReference>
<reference evidence="10 11" key="1">
    <citation type="journal article" date="2009" name="J. Bacteriol.">
        <title>Complete and draft genome sequences of six members of the Aquificales.</title>
        <authorList>
            <person name="Reysenbach A.L."/>
            <person name="Hamamura N."/>
            <person name="Podar M."/>
            <person name="Griffiths E."/>
            <person name="Ferreira S."/>
            <person name="Hochstein R."/>
            <person name="Heidelberg J."/>
            <person name="Johnson J."/>
            <person name="Mead D."/>
            <person name="Pohorille A."/>
            <person name="Sarmiento M."/>
            <person name="Schweighofer K."/>
            <person name="Seshadri R."/>
            <person name="Voytek M.A."/>
        </authorList>
    </citation>
    <scope>NUCLEOTIDE SEQUENCE [LARGE SCALE GENOMIC DNA]</scope>
    <source>
        <strain evidence="11">Az-Fu1 / DSM 15241 / OCM 825</strain>
    </source>
</reference>
<dbReference type="STRING" id="204536.SULAZ_0949"/>
<keyword evidence="4 8" id="KW-0067">ATP-binding</keyword>
<comment type="similarity">
    <text evidence="8">Belongs to the NrdR family.</text>
</comment>
<evidence type="ECO:0000313" key="11">
    <source>
        <dbReference type="Proteomes" id="UP000001369"/>
    </source>
</evidence>
<dbReference type="NCBIfam" id="TIGR00244">
    <property type="entry name" value="transcriptional regulator NrdR"/>
    <property type="match status" value="1"/>
</dbReference>
<keyword evidence="8" id="KW-0862">Zinc</keyword>
<comment type="function">
    <text evidence="8">Negatively regulates transcription of bacterial ribonucleotide reductase nrd genes and operons by binding to NrdR-boxes.</text>
</comment>
<dbReference type="Pfam" id="PF03477">
    <property type="entry name" value="ATP-cone"/>
    <property type="match status" value="1"/>
</dbReference>
<keyword evidence="2 8" id="KW-0547">Nucleotide-binding</keyword>
<evidence type="ECO:0000256" key="5">
    <source>
        <dbReference type="ARBA" id="ARBA00023015"/>
    </source>
</evidence>
<dbReference type="InterPro" id="IPR003796">
    <property type="entry name" value="RNR_NrdR-like"/>
</dbReference>
<dbReference type="InterPro" id="IPR055173">
    <property type="entry name" value="NrdR-like_N"/>
</dbReference>
<keyword evidence="5 8" id="KW-0805">Transcription regulation</keyword>
<dbReference type="HOGENOM" id="CLU_108412_0_0_0"/>
<evidence type="ECO:0000256" key="7">
    <source>
        <dbReference type="ARBA" id="ARBA00023163"/>
    </source>
</evidence>
<sequence length="157" mass="18281">MRCPKCGSLEDKVLETRQSKEGTVIKRRRECLKCGYRFTTYERIEEELITVIKKDNSTQPFDKEKIVRGIKLASKGRPITETQIRQIADEIERYLIDEGKLKVTSAEIGDMVKSKLRAIDPVTFLRFASVCDEFQDIKDFESVIKEIEKEKQEKSNE</sequence>
<dbReference type="OrthoDB" id="9807461at2"/>
<evidence type="ECO:0000256" key="1">
    <source>
        <dbReference type="ARBA" id="ARBA00022491"/>
    </source>
</evidence>
<evidence type="ECO:0000256" key="8">
    <source>
        <dbReference type="HAMAP-Rule" id="MF_00440"/>
    </source>
</evidence>
<feature type="zinc finger region" evidence="8">
    <location>
        <begin position="3"/>
        <end position="34"/>
    </location>
</feature>
<dbReference type="Proteomes" id="UP000001369">
    <property type="component" value="Chromosome"/>
</dbReference>
<keyword evidence="8" id="KW-0479">Metal-binding</keyword>
<protein>
    <recommendedName>
        <fullName evidence="8">Transcriptional repressor NrdR</fullName>
    </recommendedName>
</protein>
<dbReference type="Pfam" id="PF22811">
    <property type="entry name" value="Zn_ribbon_NrdR"/>
    <property type="match status" value="1"/>
</dbReference>
<keyword evidence="6 8" id="KW-0238">DNA-binding</keyword>
<feature type="domain" description="ATP-cone" evidence="9">
    <location>
        <begin position="49"/>
        <end position="139"/>
    </location>
</feature>
<dbReference type="PANTHER" id="PTHR30455">
    <property type="entry name" value="TRANSCRIPTIONAL REPRESSOR NRDR"/>
    <property type="match status" value="1"/>
</dbReference>
<dbReference type="KEGG" id="saf:SULAZ_0949"/>
<dbReference type="GO" id="GO:0008270">
    <property type="term" value="F:zinc ion binding"/>
    <property type="evidence" value="ECO:0007669"/>
    <property type="project" value="UniProtKB-UniRule"/>
</dbReference>
<dbReference type="GO" id="GO:0003677">
    <property type="term" value="F:DNA binding"/>
    <property type="evidence" value="ECO:0007669"/>
    <property type="project" value="UniProtKB-KW"/>
</dbReference>
<evidence type="ECO:0000256" key="3">
    <source>
        <dbReference type="ARBA" id="ARBA00022771"/>
    </source>
</evidence>
<dbReference type="EMBL" id="CP001229">
    <property type="protein sequence ID" value="ACN99004.1"/>
    <property type="molecule type" value="Genomic_DNA"/>
</dbReference>
<evidence type="ECO:0000256" key="2">
    <source>
        <dbReference type="ARBA" id="ARBA00022741"/>
    </source>
</evidence>